<reference evidence="2" key="1">
    <citation type="journal article" date="2019" name="Int. J. Syst. Evol. Microbiol.">
        <title>The Global Catalogue of Microorganisms (GCM) 10K type strain sequencing project: providing services to taxonomists for standard genome sequencing and annotation.</title>
        <authorList>
            <consortium name="The Broad Institute Genomics Platform"/>
            <consortium name="The Broad Institute Genome Sequencing Center for Infectious Disease"/>
            <person name="Wu L."/>
            <person name="Ma J."/>
        </authorList>
    </citation>
    <scope>NUCLEOTIDE SEQUENCE [LARGE SCALE GENOMIC DNA]</scope>
    <source>
        <strain evidence="2">CCM 8691</strain>
    </source>
</reference>
<comment type="caution">
    <text evidence="1">The sequence shown here is derived from an EMBL/GenBank/DDBJ whole genome shotgun (WGS) entry which is preliminary data.</text>
</comment>
<protein>
    <submittedName>
        <fullName evidence="1">Uncharacterized protein</fullName>
    </submittedName>
</protein>
<dbReference type="Proteomes" id="UP001595789">
    <property type="component" value="Unassembled WGS sequence"/>
</dbReference>
<evidence type="ECO:0000313" key="1">
    <source>
        <dbReference type="EMBL" id="MFC4209710.1"/>
    </source>
</evidence>
<evidence type="ECO:0000313" key="2">
    <source>
        <dbReference type="Proteomes" id="UP001595789"/>
    </source>
</evidence>
<organism evidence="1 2">
    <name type="scientific">Pedobacter lithocola</name>
    <dbReference type="NCBI Taxonomy" id="1908239"/>
    <lineage>
        <taxon>Bacteria</taxon>
        <taxon>Pseudomonadati</taxon>
        <taxon>Bacteroidota</taxon>
        <taxon>Sphingobacteriia</taxon>
        <taxon>Sphingobacteriales</taxon>
        <taxon>Sphingobacteriaceae</taxon>
        <taxon>Pedobacter</taxon>
    </lineage>
</organism>
<dbReference type="Gene3D" id="2.115.10.20">
    <property type="entry name" value="Glycosyl hydrolase domain, family 43"/>
    <property type="match status" value="1"/>
</dbReference>
<dbReference type="InterPro" id="IPR023296">
    <property type="entry name" value="Glyco_hydro_beta-prop_sf"/>
</dbReference>
<name>A0ABV8P4Z4_9SPHI</name>
<sequence length="56" mass="6564">MKKSEFGKKLGAHGGICECPDLFLHQHNGENHWVLLVNINPGEPRRFSHTIFYRRF</sequence>
<keyword evidence="2" id="KW-1185">Reference proteome</keyword>
<gene>
    <name evidence="1" type="ORF">ACFOWA_00870</name>
</gene>
<dbReference type="RefSeq" id="WP_378981206.1">
    <property type="nucleotide sequence ID" value="NZ_JBHSBW010000003.1"/>
</dbReference>
<proteinExistence type="predicted"/>
<dbReference type="EMBL" id="JBHSBW010000003">
    <property type="protein sequence ID" value="MFC4209710.1"/>
    <property type="molecule type" value="Genomic_DNA"/>
</dbReference>
<accession>A0ABV8P4Z4</accession>